<dbReference type="Proteomes" id="UP000298327">
    <property type="component" value="Unassembled WGS sequence"/>
</dbReference>
<evidence type="ECO:0000313" key="12">
    <source>
        <dbReference type="EMBL" id="TFY58326.1"/>
    </source>
</evidence>
<keyword evidence="7" id="KW-0496">Mitochondrion</keyword>
<sequence length="361" mass="40243">MDGTRCASLHERNHREFTSAFAFINSPTSPLFDPASRHEFLRNNKAVVCAITASYISTFAGYPLDSLKSRLQTTKTPISIPKLAYLVYRDEGVIGFYRGLWIPLITISFVRAASFTIYNRTKEYFIDHKLTRQDKMLQVGLVGGAGGAMAGSLISFGSAPFELVKVRRQLEYTIAEKKGVHIVKPPSTATAVREIIKSGGPFGLYTGFRLHFVRDTLGTALYFFEYDSMRHLLGRLPSGEQGPTPSWLPIHASLVPFVCGSFAGVTSWALIYPLDVVKTKVQQRALAGERYRGPLETLQRLIRGPDPENPKPFLAGVARIYRGLGVSALRSVTTHGLLWTFFDLVANYIDRLPHRRAARDD</sequence>
<keyword evidence="5" id="KW-0677">Repeat</keyword>
<accession>A0A4Y9Y736</accession>
<evidence type="ECO:0000313" key="13">
    <source>
        <dbReference type="Proteomes" id="UP000298327"/>
    </source>
</evidence>
<keyword evidence="4 9" id="KW-0812">Transmembrane</keyword>
<evidence type="ECO:0000256" key="11">
    <source>
        <dbReference type="SAM" id="Phobius"/>
    </source>
</evidence>
<dbReference type="EMBL" id="SEOQ01000689">
    <property type="protein sequence ID" value="TFY58326.1"/>
    <property type="molecule type" value="Genomic_DNA"/>
</dbReference>
<name>A0A4Y9Y736_9AGAM</name>
<dbReference type="STRING" id="205917.A0A4Y9Y736"/>
<feature type="transmembrane region" description="Helical" evidence="11">
    <location>
        <begin position="100"/>
        <end position="118"/>
    </location>
</feature>
<feature type="repeat" description="Solcar" evidence="9">
    <location>
        <begin position="41"/>
        <end position="124"/>
    </location>
</feature>
<proteinExistence type="inferred from homology"/>
<evidence type="ECO:0000256" key="1">
    <source>
        <dbReference type="ARBA" id="ARBA00004225"/>
    </source>
</evidence>
<dbReference type="SUPFAM" id="SSF103506">
    <property type="entry name" value="Mitochondrial carrier"/>
    <property type="match status" value="1"/>
</dbReference>
<dbReference type="GO" id="GO:0031966">
    <property type="term" value="C:mitochondrial membrane"/>
    <property type="evidence" value="ECO:0007669"/>
    <property type="project" value="UniProtKB-SubCell"/>
</dbReference>
<evidence type="ECO:0000256" key="8">
    <source>
        <dbReference type="ARBA" id="ARBA00023136"/>
    </source>
</evidence>
<evidence type="ECO:0000256" key="7">
    <source>
        <dbReference type="ARBA" id="ARBA00023128"/>
    </source>
</evidence>
<feature type="transmembrane region" description="Helical" evidence="11">
    <location>
        <begin position="254"/>
        <end position="274"/>
    </location>
</feature>
<keyword evidence="8 9" id="KW-0472">Membrane</keyword>
<dbReference type="PROSITE" id="PS50920">
    <property type="entry name" value="SOLCAR"/>
    <property type="match status" value="3"/>
</dbReference>
<comment type="similarity">
    <text evidence="2 10">Belongs to the mitochondrial carrier (TC 2.A.29) family.</text>
</comment>
<dbReference type="InterPro" id="IPR050567">
    <property type="entry name" value="Mitochondrial_Carrier"/>
</dbReference>
<dbReference type="Gene3D" id="1.50.40.10">
    <property type="entry name" value="Mitochondrial carrier domain"/>
    <property type="match status" value="1"/>
</dbReference>
<keyword evidence="3 10" id="KW-0813">Transport</keyword>
<evidence type="ECO:0000256" key="9">
    <source>
        <dbReference type="PROSITE-ProRule" id="PRU00282"/>
    </source>
</evidence>
<evidence type="ECO:0000256" key="5">
    <source>
        <dbReference type="ARBA" id="ARBA00022737"/>
    </source>
</evidence>
<dbReference type="PANTHER" id="PTHR45624">
    <property type="entry name" value="MITOCHONDRIAL BASIC AMINO ACIDS TRANSPORTER-RELATED"/>
    <property type="match status" value="1"/>
</dbReference>
<protein>
    <recommendedName>
        <fullName evidence="14">Mitochondrial carrier</fullName>
    </recommendedName>
</protein>
<evidence type="ECO:0008006" key="14">
    <source>
        <dbReference type="Google" id="ProtNLM"/>
    </source>
</evidence>
<reference evidence="12 13" key="1">
    <citation type="submission" date="2019-02" db="EMBL/GenBank/DDBJ databases">
        <title>Genome sequencing of the rare red list fungi Dentipellis fragilis.</title>
        <authorList>
            <person name="Buettner E."/>
            <person name="Kellner H."/>
        </authorList>
    </citation>
    <scope>NUCLEOTIDE SEQUENCE [LARGE SCALE GENOMIC DNA]</scope>
    <source>
        <strain evidence="12 13">DSM 105465</strain>
    </source>
</reference>
<keyword evidence="13" id="KW-1185">Reference proteome</keyword>
<dbReference type="Pfam" id="PF00153">
    <property type="entry name" value="Mito_carr"/>
    <property type="match status" value="3"/>
</dbReference>
<comment type="caution">
    <text evidence="12">The sequence shown here is derived from an EMBL/GenBank/DDBJ whole genome shotgun (WGS) entry which is preliminary data.</text>
</comment>
<keyword evidence="6 11" id="KW-1133">Transmembrane helix</keyword>
<evidence type="ECO:0000256" key="4">
    <source>
        <dbReference type="ARBA" id="ARBA00022692"/>
    </source>
</evidence>
<organism evidence="12 13">
    <name type="scientific">Dentipellis fragilis</name>
    <dbReference type="NCBI Taxonomy" id="205917"/>
    <lineage>
        <taxon>Eukaryota</taxon>
        <taxon>Fungi</taxon>
        <taxon>Dikarya</taxon>
        <taxon>Basidiomycota</taxon>
        <taxon>Agaricomycotina</taxon>
        <taxon>Agaricomycetes</taxon>
        <taxon>Russulales</taxon>
        <taxon>Hericiaceae</taxon>
        <taxon>Dentipellis</taxon>
    </lineage>
</organism>
<evidence type="ECO:0000256" key="2">
    <source>
        <dbReference type="ARBA" id="ARBA00006375"/>
    </source>
</evidence>
<feature type="repeat" description="Solcar" evidence="9">
    <location>
        <begin position="251"/>
        <end position="348"/>
    </location>
</feature>
<dbReference type="InterPro" id="IPR018108">
    <property type="entry name" value="MCP_transmembrane"/>
</dbReference>
<feature type="transmembrane region" description="Helical" evidence="11">
    <location>
        <begin position="139"/>
        <end position="161"/>
    </location>
</feature>
<comment type="subcellular location">
    <subcellularLocation>
        <location evidence="1">Mitochondrion membrane</location>
        <topology evidence="1">Multi-pass membrane protein</topology>
    </subcellularLocation>
</comment>
<feature type="transmembrane region" description="Helical" evidence="11">
    <location>
        <begin position="46"/>
        <end position="64"/>
    </location>
</feature>
<dbReference type="PANTHER" id="PTHR45624:SF9">
    <property type="entry name" value="CARRIER PROTEIN, PUTATIVE (AFU_ORTHOLOGUE AFUA_4G06390)-RELATED"/>
    <property type="match status" value="1"/>
</dbReference>
<dbReference type="InterPro" id="IPR023395">
    <property type="entry name" value="MCP_dom_sf"/>
</dbReference>
<dbReference type="AlphaFoldDB" id="A0A4Y9Y736"/>
<dbReference type="GO" id="GO:0022857">
    <property type="term" value="F:transmembrane transporter activity"/>
    <property type="evidence" value="ECO:0007669"/>
    <property type="project" value="TreeGrafter"/>
</dbReference>
<dbReference type="OrthoDB" id="2382881at2759"/>
<evidence type="ECO:0000256" key="3">
    <source>
        <dbReference type="ARBA" id="ARBA00022448"/>
    </source>
</evidence>
<feature type="repeat" description="Solcar" evidence="9">
    <location>
        <begin position="138"/>
        <end position="232"/>
    </location>
</feature>
<gene>
    <name evidence="12" type="ORF">EVG20_g8194</name>
</gene>
<evidence type="ECO:0000256" key="6">
    <source>
        <dbReference type="ARBA" id="ARBA00022989"/>
    </source>
</evidence>
<evidence type="ECO:0000256" key="10">
    <source>
        <dbReference type="RuleBase" id="RU000488"/>
    </source>
</evidence>